<protein>
    <submittedName>
        <fullName evidence="2">LysR family transcriptional regulator</fullName>
    </submittedName>
</protein>
<name>A0ABU5E1U7_9PROT</name>
<evidence type="ECO:0000313" key="2">
    <source>
        <dbReference type="EMBL" id="MDY0873536.1"/>
    </source>
</evidence>
<dbReference type="Proteomes" id="UP001271769">
    <property type="component" value="Unassembled WGS sequence"/>
</dbReference>
<gene>
    <name evidence="2" type="ORF">SMD31_16470</name>
</gene>
<dbReference type="PANTHER" id="PTHR30432">
    <property type="entry name" value="TRANSCRIPTIONAL REGULATOR MODE"/>
    <property type="match status" value="1"/>
</dbReference>
<feature type="domain" description="HTH lysR-type" evidence="1">
    <location>
        <begin position="33"/>
        <end position="92"/>
    </location>
</feature>
<reference evidence="2 3" key="1">
    <citation type="journal article" date="2013" name="Antonie Van Leeuwenhoek">
        <title>Dongia rigui sp. nov., isolated from freshwater of a large wetland in Korea.</title>
        <authorList>
            <person name="Baik K.S."/>
            <person name="Hwang Y.M."/>
            <person name="Choi J.S."/>
            <person name="Kwon J."/>
            <person name="Seong C.N."/>
        </authorList>
    </citation>
    <scope>NUCLEOTIDE SEQUENCE [LARGE SCALE GENOMIC DNA]</scope>
    <source>
        <strain evidence="2 3">04SU4-P</strain>
    </source>
</reference>
<sequence>MPKAATGNVHPSGPRLRVVIEPDVAIGPGKADLLEAIRDTGSISAAGRKLGMSYRRAWLLVDELNQHLAAPVVAAQTGGAKGGGAALTATGQEVLDRYRSMEMACREAIAGDVQALRNLIRRNQRQK</sequence>
<dbReference type="RefSeq" id="WP_320502010.1">
    <property type="nucleotide sequence ID" value="NZ_JAXCLX010000003.1"/>
</dbReference>
<keyword evidence="3" id="KW-1185">Reference proteome</keyword>
<dbReference type="InterPro" id="IPR051815">
    <property type="entry name" value="Molybdate_resp_trans_reg"/>
</dbReference>
<dbReference type="InterPro" id="IPR036388">
    <property type="entry name" value="WH-like_DNA-bd_sf"/>
</dbReference>
<dbReference type="InterPro" id="IPR000847">
    <property type="entry name" value="LysR_HTH_N"/>
</dbReference>
<proteinExistence type="predicted"/>
<dbReference type="InterPro" id="IPR036390">
    <property type="entry name" value="WH_DNA-bd_sf"/>
</dbReference>
<comment type="caution">
    <text evidence="2">The sequence shown here is derived from an EMBL/GenBank/DDBJ whole genome shotgun (WGS) entry which is preliminary data.</text>
</comment>
<evidence type="ECO:0000259" key="1">
    <source>
        <dbReference type="Pfam" id="PF00126"/>
    </source>
</evidence>
<accession>A0ABU5E1U7</accession>
<dbReference type="Pfam" id="PF00126">
    <property type="entry name" value="HTH_1"/>
    <property type="match status" value="1"/>
</dbReference>
<evidence type="ECO:0000313" key="3">
    <source>
        <dbReference type="Proteomes" id="UP001271769"/>
    </source>
</evidence>
<dbReference type="Gene3D" id="1.10.10.10">
    <property type="entry name" value="Winged helix-like DNA-binding domain superfamily/Winged helix DNA-binding domain"/>
    <property type="match status" value="1"/>
</dbReference>
<dbReference type="EMBL" id="JAXCLX010000003">
    <property type="protein sequence ID" value="MDY0873536.1"/>
    <property type="molecule type" value="Genomic_DNA"/>
</dbReference>
<organism evidence="2 3">
    <name type="scientific">Dongia rigui</name>
    <dbReference type="NCBI Taxonomy" id="940149"/>
    <lineage>
        <taxon>Bacteria</taxon>
        <taxon>Pseudomonadati</taxon>
        <taxon>Pseudomonadota</taxon>
        <taxon>Alphaproteobacteria</taxon>
        <taxon>Rhodospirillales</taxon>
        <taxon>Dongiaceae</taxon>
        <taxon>Dongia</taxon>
    </lineage>
</organism>
<dbReference type="SUPFAM" id="SSF46785">
    <property type="entry name" value="Winged helix' DNA-binding domain"/>
    <property type="match status" value="1"/>
</dbReference>
<dbReference type="PANTHER" id="PTHR30432:SF1">
    <property type="entry name" value="DNA-BINDING TRANSCRIPTIONAL DUAL REGULATOR MODE"/>
    <property type="match status" value="1"/>
</dbReference>